<gene>
    <name evidence="2" type="ORF">FB45DRAFT_1075694</name>
</gene>
<protein>
    <recommendedName>
        <fullName evidence="4">F-box domain-containing protein</fullName>
    </recommendedName>
</protein>
<dbReference type="EMBL" id="JARKIF010000001">
    <property type="protein sequence ID" value="KAJ7649909.1"/>
    <property type="molecule type" value="Genomic_DNA"/>
</dbReference>
<comment type="caution">
    <text evidence="2">The sequence shown here is derived from an EMBL/GenBank/DDBJ whole genome shotgun (WGS) entry which is preliminary data.</text>
</comment>
<reference evidence="2" key="1">
    <citation type="submission" date="2023-03" db="EMBL/GenBank/DDBJ databases">
        <title>Massive genome expansion in bonnet fungi (Mycena s.s.) driven by repeated elements and novel gene families across ecological guilds.</title>
        <authorList>
            <consortium name="Lawrence Berkeley National Laboratory"/>
            <person name="Harder C.B."/>
            <person name="Miyauchi S."/>
            <person name="Viragh M."/>
            <person name="Kuo A."/>
            <person name="Thoen E."/>
            <person name="Andreopoulos B."/>
            <person name="Lu D."/>
            <person name="Skrede I."/>
            <person name="Drula E."/>
            <person name="Henrissat B."/>
            <person name="Morin E."/>
            <person name="Kohler A."/>
            <person name="Barry K."/>
            <person name="LaButti K."/>
            <person name="Morin E."/>
            <person name="Salamov A."/>
            <person name="Lipzen A."/>
            <person name="Mereny Z."/>
            <person name="Hegedus B."/>
            <person name="Baldrian P."/>
            <person name="Stursova M."/>
            <person name="Weitz H."/>
            <person name="Taylor A."/>
            <person name="Grigoriev I.V."/>
            <person name="Nagy L.G."/>
            <person name="Martin F."/>
            <person name="Kauserud H."/>
        </authorList>
    </citation>
    <scope>NUCLEOTIDE SEQUENCE</scope>
    <source>
        <strain evidence="2">9284</strain>
    </source>
</reference>
<evidence type="ECO:0000256" key="1">
    <source>
        <dbReference type="SAM" id="Coils"/>
    </source>
</evidence>
<keyword evidence="1" id="KW-0175">Coiled coil</keyword>
<feature type="coiled-coil region" evidence="1">
    <location>
        <begin position="15"/>
        <end position="42"/>
    </location>
</feature>
<dbReference type="Proteomes" id="UP001221142">
    <property type="component" value="Unassembled WGS sequence"/>
</dbReference>
<sequence length="105" mass="11854">MPTQGMPTQGIKAQIEQISVEIERQKEVLRKLESRKSLLQQQLNAERDPIASLPLEISSEIFLHCLPPRSKGYPLEYARPRAHLAPLLLLNICNTWTNIALSTPA</sequence>
<accession>A0AAD7CIB2</accession>
<evidence type="ECO:0000313" key="2">
    <source>
        <dbReference type="EMBL" id="KAJ7649909.1"/>
    </source>
</evidence>
<proteinExistence type="predicted"/>
<evidence type="ECO:0008006" key="4">
    <source>
        <dbReference type="Google" id="ProtNLM"/>
    </source>
</evidence>
<evidence type="ECO:0000313" key="3">
    <source>
        <dbReference type="Proteomes" id="UP001221142"/>
    </source>
</evidence>
<keyword evidence="3" id="KW-1185">Reference proteome</keyword>
<dbReference type="AlphaFoldDB" id="A0AAD7CIB2"/>
<organism evidence="2 3">
    <name type="scientific">Roridomyces roridus</name>
    <dbReference type="NCBI Taxonomy" id="1738132"/>
    <lineage>
        <taxon>Eukaryota</taxon>
        <taxon>Fungi</taxon>
        <taxon>Dikarya</taxon>
        <taxon>Basidiomycota</taxon>
        <taxon>Agaricomycotina</taxon>
        <taxon>Agaricomycetes</taxon>
        <taxon>Agaricomycetidae</taxon>
        <taxon>Agaricales</taxon>
        <taxon>Marasmiineae</taxon>
        <taxon>Mycenaceae</taxon>
        <taxon>Roridomyces</taxon>
    </lineage>
</organism>
<name>A0AAD7CIB2_9AGAR</name>